<dbReference type="AlphaFoldDB" id="A0A814KYL5"/>
<gene>
    <name evidence="1" type="ORF">OXX778_LOCUS19141</name>
</gene>
<comment type="caution">
    <text evidence="1">The sequence shown here is derived from an EMBL/GenBank/DDBJ whole genome shotgun (WGS) entry which is preliminary data.</text>
</comment>
<sequence length="146" mass="16959">MGDFNTDLNRQGHHYSCPSNLGDHKALSCELELTESNNHHKIEESPPIKRYNIDWKNPEITKKKANTENDPKEIKTKLSNLLNEISSSMIVSVKKTANEMNNNSKKKSNDYAFKPKTWWNNEIKEVFKLKIDKYSGLTNNHQNEKL</sequence>
<dbReference type="Proteomes" id="UP000663879">
    <property type="component" value="Unassembled WGS sequence"/>
</dbReference>
<name>A0A814KYL5_9BILA</name>
<keyword evidence="2" id="KW-1185">Reference proteome</keyword>
<organism evidence="1 2">
    <name type="scientific">Brachionus calyciflorus</name>
    <dbReference type="NCBI Taxonomy" id="104777"/>
    <lineage>
        <taxon>Eukaryota</taxon>
        <taxon>Metazoa</taxon>
        <taxon>Spiralia</taxon>
        <taxon>Gnathifera</taxon>
        <taxon>Rotifera</taxon>
        <taxon>Eurotatoria</taxon>
        <taxon>Monogononta</taxon>
        <taxon>Pseudotrocha</taxon>
        <taxon>Ploima</taxon>
        <taxon>Brachionidae</taxon>
        <taxon>Brachionus</taxon>
    </lineage>
</organism>
<accession>A0A814KYL5</accession>
<dbReference type="EMBL" id="CAJNOC010005641">
    <property type="protein sequence ID" value="CAF1057854.1"/>
    <property type="molecule type" value="Genomic_DNA"/>
</dbReference>
<evidence type="ECO:0000313" key="2">
    <source>
        <dbReference type="Proteomes" id="UP000663879"/>
    </source>
</evidence>
<proteinExistence type="predicted"/>
<reference evidence="1" key="1">
    <citation type="submission" date="2021-02" db="EMBL/GenBank/DDBJ databases">
        <authorList>
            <person name="Nowell W R."/>
        </authorList>
    </citation>
    <scope>NUCLEOTIDE SEQUENCE</scope>
    <source>
        <strain evidence="1">Ploen Becks lab</strain>
    </source>
</reference>
<evidence type="ECO:0008006" key="3">
    <source>
        <dbReference type="Google" id="ProtNLM"/>
    </source>
</evidence>
<evidence type="ECO:0000313" key="1">
    <source>
        <dbReference type="EMBL" id="CAF1057854.1"/>
    </source>
</evidence>
<protein>
    <recommendedName>
        <fullName evidence="3">Endonuclease/exonuclease/phosphatase domain-containing protein</fullName>
    </recommendedName>
</protein>